<gene>
    <name evidence="4" type="primary">SUVC14G0480</name>
    <name evidence="4" type="ORF">SUVC_14G0480</name>
</gene>
<comment type="subcellular location">
    <subcellularLocation>
        <location evidence="1">Cytoplasm</location>
    </subcellularLocation>
</comment>
<feature type="compositionally biased region" description="Basic residues" evidence="3">
    <location>
        <begin position="386"/>
        <end position="400"/>
    </location>
</feature>
<feature type="region of interest" description="Disordered" evidence="3">
    <location>
        <begin position="363"/>
        <end position="407"/>
    </location>
</feature>
<dbReference type="AlphaFoldDB" id="A0AA35NLP0"/>
<accession>A0AA35NLP0</accession>
<protein>
    <recommendedName>
        <fullName evidence="6">Capsid protein</fullName>
    </recommendedName>
</protein>
<organism evidence="4 5">
    <name type="scientific">Saccharomyces uvarum</name>
    <name type="common">Yeast</name>
    <name type="synonym">Saccharomyces bayanus var. uvarum</name>
    <dbReference type="NCBI Taxonomy" id="230603"/>
    <lineage>
        <taxon>Eukaryota</taxon>
        <taxon>Fungi</taxon>
        <taxon>Dikarya</taxon>
        <taxon>Ascomycota</taxon>
        <taxon>Saccharomycotina</taxon>
        <taxon>Saccharomycetes</taxon>
        <taxon>Saccharomycetales</taxon>
        <taxon>Saccharomycetaceae</taxon>
        <taxon>Saccharomyces</taxon>
    </lineage>
</organism>
<evidence type="ECO:0000256" key="1">
    <source>
        <dbReference type="ARBA" id="ARBA00004496"/>
    </source>
</evidence>
<dbReference type="GO" id="GO:0003723">
    <property type="term" value="F:RNA binding"/>
    <property type="evidence" value="ECO:0007669"/>
    <property type="project" value="InterPro"/>
</dbReference>
<evidence type="ECO:0000313" key="4">
    <source>
        <dbReference type="EMBL" id="CAI4049591.1"/>
    </source>
</evidence>
<dbReference type="Proteomes" id="UP001162090">
    <property type="component" value="Chromosome 14"/>
</dbReference>
<sequence length="585" mass="65710">MESQKSSYSLNSYYGRARASGSSKEVQNYPEPLDAPASTIHQSDKDSANVNPHSSATPDKSAVPGKHHHASPHFIPVPFSYNGPYSQYYMMPPYHATALGWPYYGHPSMMPYSPYPTPLMYLPSDIPTLLPHSPPSLGSPFSDQVPECDETSEHSHTTPSDKPSIYENIRPPPILTSANDFQNWVKFYIKFLQNSDLGDILPTENGKAAREMTYQEHTFIYNTFQMFAPYQFLPTWVQDLLTTDYANILKVLSKSIDRMQTDTQDLNDFVALSNLKYDGSTPADEFESTVTKIIDRLNNNGHNINDKLGCQFIRRGLSCEYLYSHCRYRRQRNLTISELLRDICCIYEDQQELKLAKLCTKNTSSGRKHTSRTSPTITDAKVVTRTSKKKTTPKSGRGKKYNATSTSAEDNLSWTLPQHLTDPSELLKTLSTHDMLTQLPSTIIPISPFSQPHDQSNSEFPGHFLIGSGASHTLIRTTNPHHLTSPNNTKSLTGAQKKKTLINAIGRLHFKFQNNVQTSITALYTPNAACDILSLTELAYQNITANFTKMTLDGSDGTTLAPIVEQGNFYWLSKDFLVHSSFPTY</sequence>
<proteinExistence type="predicted"/>
<feature type="region of interest" description="Disordered" evidence="3">
    <location>
        <begin position="132"/>
        <end position="169"/>
    </location>
</feature>
<evidence type="ECO:0000256" key="2">
    <source>
        <dbReference type="ARBA" id="ARBA00022490"/>
    </source>
</evidence>
<name>A0AA35NLP0_SACUV</name>
<feature type="compositionally biased region" description="Polar residues" evidence="3">
    <location>
        <begin position="48"/>
        <end position="58"/>
    </location>
</feature>
<dbReference type="GO" id="GO:0005737">
    <property type="term" value="C:cytoplasm"/>
    <property type="evidence" value="ECO:0007669"/>
    <property type="project" value="UniProtKB-SubCell"/>
</dbReference>
<dbReference type="EMBL" id="OX365925">
    <property type="protein sequence ID" value="CAI4049591.1"/>
    <property type="molecule type" value="Genomic_DNA"/>
</dbReference>
<feature type="region of interest" description="Disordered" evidence="3">
    <location>
        <begin position="17"/>
        <end position="69"/>
    </location>
</feature>
<evidence type="ECO:0008006" key="6">
    <source>
        <dbReference type="Google" id="ProtNLM"/>
    </source>
</evidence>
<keyword evidence="2" id="KW-0963">Cytoplasm</keyword>
<dbReference type="Pfam" id="PF01021">
    <property type="entry name" value="TYA"/>
    <property type="match status" value="1"/>
</dbReference>
<dbReference type="InterPro" id="IPR015820">
    <property type="entry name" value="TYA"/>
</dbReference>
<reference evidence="4" key="1">
    <citation type="submission" date="2022-10" db="EMBL/GenBank/DDBJ databases">
        <authorList>
            <person name="Byrne P K."/>
        </authorList>
    </citation>
    <scope>NUCLEOTIDE SEQUENCE</scope>
    <source>
        <strain evidence="4">CBS7001</strain>
    </source>
</reference>
<evidence type="ECO:0000313" key="5">
    <source>
        <dbReference type="Proteomes" id="UP001162090"/>
    </source>
</evidence>
<evidence type="ECO:0000256" key="3">
    <source>
        <dbReference type="SAM" id="MobiDB-lite"/>
    </source>
</evidence>